<accession>A0A370KRK3</accession>
<protein>
    <submittedName>
        <fullName evidence="1">Uncharacterized protein</fullName>
    </submittedName>
</protein>
<dbReference type="AlphaFoldDB" id="A0A370KRK3"/>
<dbReference type="RefSeq" id="WP_114713056.1">
    <property type="nucleotide sequence ID" value="NZ_KZ857259.1"/>
</dbReference>
<reference evidence="1 2" key="1">
    <citation type="submission" date="2017-03" db="EMBL/GenBank/DDBJ databases">
        <title>Genome analysis of Rhizobial strains effectives or ineffectives for nitrogen fixation isolated from bean seeds.</title>
        <authorList>
            <person name="Peralta H."/>
            <person name="Aguilar-Vera A."/>
            <person name="Mora Y."/>
            <person name="Vargas-Lagunas C."/>
            <person name="Girard L."/>
            <person name="Mora J."/>
        </authorList>
    </citation>
    <scope>NUCLEOTIDE SEQUENCE [LARGE SCALE GENOMIC DNA]</scope>
    <source>
        <strain evidence="1 2">CCGM3</strain>
    </source>
</reference>
<evidence type="ECO:0000313" key="2">
    <source>
        <dbReference type="Proteomes" id="UP000254939"/>
    </source>
</evidence>
<gene>
    <name evidence="1" type="ORF">B5K06_11905</name>
</gene>
<dbReference type="OrthoDB" id="8396467at2"/>
<proteinExistence type="predicted"/>
<dbReference type="EMBL" id="NAAC01000011">
    <property type="protein sequence ID" value="RDJ12431.1"/>
    <property type="molecule type" value="Genomic_DNA"/>
</dbReference>
<organism evidence="1 2">
    <name type="scientific">Rhizobium grahamii</name>
    <dbReference type="NCBI Taxonomy" id="1120045"/>
    <lineage>
        <taxon>Bacteria</taxon>
        <taxon>Pseudomonadati</taxon>
        <taxon>Pseudomonadota</taxon>
        <taxon>Alphaproteobacteria</taxon>
        <taxon>Hyphomicrobiales</taxon>
        <taxon>Rhizobiaceae</taxon>
        <taxon>Rhizobium/Agrobacterium group</taxon>
        <taxon>Rhizobium</taxon>
    </lineage>
</organism>
<evidence type="ECO:0000313" key="1">
    <source>
        <dbReference type="EMBL" id="RDJ12431.1"/>
    </source>
</evidence>
<comment type="caution">
    <text evidence="1">The sequence shown here is derived from an EMBL/GenBank/DDBJ whole genome shotgun (WGS) entry which is preliminary data.</text>
</comment>
<sequence length="130" mass="15173">MSMVEELPEDIQQRMIEKLLGKVNAERIKTATKNFRPTPVVVSYEFYQLPVQEFRSWRIDRIENGRKEQHLVNVDWARCRQEIDALRAKGLTVKQVAIGLQPTKAQREQARNAGKARRATIMDKLKDIKI</sequence>
<name>A0A370KRK3_9HYPH</name>
<dbReference type="Proteomes" id="UP000254939">
    <property type="component" value="Unassembled WGS sequence"/>
</dbReference>